<keyword evidence="2" id="KW-0862">Zinc</keyword>
<keyword evidence="5" id="KW-0804">Transcription</keyword>
<dbReference type="InterPro" id="IPR036864">
    <property type="entry name" value="Zn2-C6_fun-type_DNA-bd_sf"/>
</dbReference>
<dbReference type="GO" id="GO:0008270">
    <property type="term" value="F:zinc ion binding"/>
    <property type="evidence" value="ECO:0007669"/>
    <property type="project" value="InterPro"/>
</dbReference>
<keyword evidence="4" id="KW-0238">DNA-binding</keyword>
<evidence type="ECO:0000313" key="9">
    <source>
        <dbReference type="EMBL" id="KAG7852715.1"/>
    </source>
</evidence>
<evidence type="ECO:0000313" key="8">
    <source>
        <dbReference type="EMBL" id="KAG7820941.1"/>
    </source>
</evidence>
<evidence type="ECO:0000256" key="1">
    <source>
        <dbReference type="ARBA" id="ARBA00022723"/>
    </source>
</evidence>
<accession>A0AAN6DHG3</accession>
<dbReference type="EMBL" id="JAHLVD010000001">
    <property type="protein sequence ID" value="KAG7852715.1"/>
    <property type="molecule type" value="Genomic_DNA"/>
</dbReference>
<dbReference type="PROSITE" id="PS00463">
    <property type="entry name" value="ZN2_CY6_FUNGAL_1"/>
    <property type="match status" value="1"/>
</dbReference>
<dbReference type="Pfam" id="PF00172">
    <property type="entry name" value="Zn_clus"/>
    <property type="match status" value="1"/>
</dbReference>
<dbReference type="AlphaFoldDB" id="A0AAN6DHG3"/>
<dbReference type="GO" id="GO:0000981">
    <property type="term" value="F:DNA-binding transcription factor activity, RNA polymerase II-specific"/>
    <property type="evidence" value="ECO:0007669"/>
    <property type="project" value="InterPro"/>
</dbReference>
<keyword evidence="1" id="KW-0479">Metal-binding</keyword>
<evidence type="ECO:0000256" key="6">
    <source>
        <dbReference type="ARBA" id="ARBA00023242"/>
    </source>
</evidence>
<dbReference type="RefSeq" id="XP_043061484.1">
    <property type="nucleotide sequence ID" value="XM_043201345.1"/>
</dbReference>
<comment type="caution">
    <text evidence="8">The sequence shown here is derived from an EMBL/GenBank/DDBJ whole genome shotgun (WGS) entry which is preliminary data.</text>
</comment>
<protein>
    <recommendedName>
        <fullName evidence="7">Zn(2)-C6 fungal-type domain-containing protein</fullName>
    </recommendedName>
</protein>
<name>A0AAN6DHG3_PICAN</name>
<evidence type="ECO:0000313" key="11">
    <source>
        <dbReference type="Proteomes" id="UP001197328"/>
    </source>
</evidence>
<feature type="domain" description="Zn(2)-C6 fungal-type" evidence="7">
    <location>
        <begin position="44"/>
        <end position="78"/>
    </location>
</feature>
<dbReference type="InterPro" id="IPR001138">
    <property type="entry name" value="Zn2Cys6_DnaBD"/>
</dbReference>
<dbReference type="SMART" id="SM00066">
    <property type="entry name" value="GAL4"/>
    <property type="match status" value="1"/>
</dbReference>
<evidence type="ECO:0000256" key="2">
    <source>
        <dbReference type="ARBA" id="ARBA00022833"/>
    </source>
</evidence>
<dbReference type="PANTHER" id="PTHR47171">
    <property type="entry name" value="FARA-RELATED"/>
    <property type="match status" value="1"/>
</dbReference>
<dbReference type="PANTHER" id="PTHR47171:SF3">
    <property type="entry name" value="FARA-RELATED"/>
    <property type="match status" value="1"/>
</dbReference>
<dbReference type="InterPro" id="IPR007219">
    <property type="entry name" value="XnlR_reg_dom"/>
</dbReference>
<dbReference type="SMART" id="SM00906">
    <property type="entry name" value="Fungal_trans"/>
    <property type="match status" value="1"/>
</dbReference>
<reference evidence="8 11" key="1">
    <citation type="journal article" date="2021" name="G3 (Bethesda)">
        <title>Genomic diversity, chromosomal rearrangements, and interspecies hybridization in the ogataea polymorpha species complex.</title>
        <authorList>
            <person name="Hanson S.J."/>
            <person name="Cinneide E.O."/>
            <person name="Salzberg L.I."/>
            <person name="Wolfe K.H."/>
            <person name="McGowan J."/>
            <person name="Fitzpatrick D.A."/>
            <person name="Matlin K."/>
        </authorList>
    </citation>
    <scope>NUCLEOTIDE SEQUENCE</scope>
    <source>
        <strain evidence="9">51-138</strain>
        <strain evidence="8">61-244</strain>
    </source>
</reference>
<dbReference type="InterPro" id="IPR052073">
    <property type="entry name" value="Amide_Lactam_Regulators"/>
</dbReference>
<sequence length="771" mass="88742">MSALSKNRTRTFNQDYGNNCDDYRSNDTSSGIGWKRKQQRSSKACICCHDRKVKCDVSNKKDGESCSNCSEAGSSCVIYVRKKRKNQKDQLLELYKKFRPFSNTWASPPNFIKQSLQRELPDLNVIQLDPNVVLKENLASLVRREHSFSNETANYIHDIIDELIAEDRKENRTRAYQLDEMDFQTLSLYGCFNLPDEATCWKYIGNYFRYLNPQLPIIDKNQFYKDYHDLRDPPSLMLLFAVLYVGARHSDTADTNDEERRILTDASEVLFKRAKALFDLSIETEPLPLIQSLLCFMWNYENYSMFSKNDYYWTKIAIQYGQQFGLHRDNDNSSLLTSYEKRMYKRLFWCLFIKDRLIGLGFGRPFMLSLEDCDVKTLNDDDLLDSDLTAEERSYFTSFIGFALLVGNVVTEQAKMNQLVESGKSPLFIIRDCDTLLMNWLATVPYHLKFKIDDPSTQSLLSGILTSQYYTLLTLVHKANIHRGMGQVYPSWAISFQASQMIKLIADSLINKGFAFHVAMITHNTLFAPAIIMLYHLKNEDEQIARISKQFFLKILDVWKHVSIKWPTCRQMWFIFDKLYHSEEKKNALLHSLVRQSKSTNTIIATSNDIVLPQPRFLKSSYTTEGFIAGELGEKGPKFGAFRESRSSKLKSLSTLDIELDRLFTNNVFSESKGLLPKLDLNYIHSSPGEPSIARESEQDDARASSELPISLWLMNASWKPNFMDPDTETTFATACDQLTGLMTDNFIPNNAFPAFGPAESQSYGNHFGSL</sequence>
<evidence type="ECO:0000256" key="3">
    <source>
        <dbReference type="ARBA" id="ARBA00023015"/>
    </source>
</evidence>
<dbReference type="GO" id="GO:0003677">
    <property type="term" value="F:DNA binding"/>
    <property type="evidence" value="ECO:0007669"/>
    <property type="project" value="UniProtKB-KW"/>
</dbReference>
<evidence type="ECO:0000256" key="5">
    <source>
        <dbReference type="ARBA" id="ARBA00023163"/>
    </source>
</evidence>
<dbReference type="Gene3D" id="4.10.240.10">
    <property type="entry name" value="Zn(2)-C6 fungal-type DNA-binding domain"/>
    <property type="match status" value="1"/>
</dbReference>
<evidence type="ECO:0000256" key="4">
    <source>
        <dbReference type="ARBA" id="ARBA00023125"/>
    </source>
</evidence>
<keyword evidence="6" id="KW-0539">Nucleus</keyword>
<gene>
    <name evidence="8" type="ORF">KL928_001025</name>
    <name evidence="9" type="ORF">KL940_000416</name>
</gene>
<keyword evidence="3" id="KW-0805">Transcription regulation</keyword>
<organism evidence="8 10">
    <name type="scientific">Pichia angusta</name>
    <name type="common">Yeast</name>
    <name type="synonym">Hansenula polymorpha</name>
    <dbReference type="NCBI Taxonomy" id="870730"/>
    <lineage>
        <taxon>Eukaryota</taxon>
        <taxon>Fungi</taxon>
        <taxon>Dikarya</taxon>
        <taxon>Ascomycota</taxon>
        <taxon>Saccharomycotina</taxon>
        <taxon>Pichiomycetes</taxon>
        <taxon>Pichiales</taxon>
        <taxon>Pichiaceae</taxon>
        <taxon>Ogataea</taxon>
    </lineage>
</organism>
<dbReference type="GeneID" id="66125076"/>
<dbReference type="EMBL" id="JAHLUX010000002">
    <property type="protein sequence ID" value="KAG7820941.1"/>
    <property type="molecule type" value="Genomic_DNA"/>
</dbReference>
<proteinExistence type="predicted"/>
<evidence type="ECO:0000313" key="10">
    <source>
        <dbReference type="Proteomes" id="UP001196530"/>
    </source>
</evidence>
<keyword evidence="11" id="KW-1185">Reference proteome</keyword>
<dbReference type="Proteomes" id="UP001197328">
    <property type="component" value="Unassembled WGS sequence"/>
</dbReference>
<evidence type="ECO:0000259" key="7">
    <source>
        <dbReference type="PROSITE" id="PS50048"/>
    </source>
</evidence>
<dbReference type="GO" id="GO:0006351">
    <property type="term" value="P:DNA-templated transcription"/>
    <property type="evidence" value="ECO:0007669"/>
    <property type="project" value="InterPro"/>
</dbReference>
<dbReference type="CDD" id="cd00067">
    <property type="entry name" value="GAL4"/>
    <property type="match status" value="1"/>
</dbReference>
<dbReference type="SUPFAM" id="SSF57701">
    <property type="entry name" value="Zn2/Cys6 DNA-binding domain"/>
    <property type="match status" value="1"/>
</dbReference>
<dbReference type="Pfam" id="PF04082">
    <property type="entry name" value="Fungal_trans"/>
    <property type="match status" value="1"/>
</dbReference>
<dbReference type="PROSITE" id="PS50048">
    <property type="entry name" value="ZN2_CY6_FUNGAL_2"/>
    <property type="match status" value="1"/>
</dbReference>
<dbReference type="CDD" id="cd12148">
    <property type="entry name" value="fungal_TF_MHR"/>
    <property type="match status" value="1"/>
</dbReference>
<dbReference type="Proteomes" id="UP001196530">
    <property type="component" value="Unassembled WGS sequence"/>
</dbReference>